<gene>
    <name evidence="3" type="ORF">Vafri_7917</name>
</gene>
<organism evidence="3 4">
    <name type="scientific">Volvox africanus</name>
    <dbReference type="NCBI Taxonomy" id="51714"/>
    <lineage>
        <taxon>Eukaryota</taxon>
        <taxon>Viridiplantae</taxon>
        <taxon>Chlorophyta</taxon>
        <taxon>core chlorophytes</taxon>
        <taxon>Chlorophyceae</taxon>
        <taxon>CS clade</taxon>
        <taxon>Chlamydomonadales</taxon>
        <taxon>Volvocaceae</taxon>
        <taxon>Volvox</taxon>
    </lineage>
</organism>
<evidence type="ECO:0000313" key="4">
    <source>
        <dbReference type="Proteomes" id="UP000747399"/>
    </source>
</evidence>
<evidence type="ECO:0000256" key="2">
    <source>
        <dbReference type="SAM" id="MobiDB-lite"/>
    </source>
</evidence>
<dbReference type="Proteomes" id="UP000747399">
    <property type="component" value="Unassembled WGS sequence"/>
</dbReference>
<comment type="caution">
    <text evidence="3">The sequence shown here is derived from an EMBL/GenBank/DDBJ whole genome shotgun (WGS) entry which is preliminary data.</text>
</comment>
<keyword evidence="1" id="KW-0175">Coiled coil</keyword>
<sequence length="1279" mass="131576">MLTQPPLSSWPCSVASERPPTWGPSFPLLPPRQHRTAVECRAHHLLAAASSSTCSSSPFKYHMSTAGSSCNLGGSGPAAAPGSRPVAAFISTLRPLTGPFVKARASSDARGGSGCDVDSTTPRDIGTTFSPLQQKGQHPRDVDTLNTADLRGNKTDNPSIGLRVTECVGGVEASLPRETTTAAASASGAAATAVEGASHATTAQSEYVEEYETVYETESEEHGSSGNRLLSGPAIAKSNVEAAKKTQAPTLGVGTTVAEAEATAGAAALGGLHSAAARYQTVTALQATSPPLASLPTGGHGAVTASLGATTAGGWALAAALLLAIRMSRQEADAERMDLQALQALQTEGRQRDSELRARRKAFLEQERRRLEEEAARRVAEAKARQEEEARAAAERQRQWQEEAAREAQRMQEAAAAARRVYEEREARLAEELAARAEVERRLREEAEAKRREEVETRRRAEVEAAQRVAEQRAAAAAAEAARQAAEEAARREAERCLKLSSTWYTIAFRGRVAGRPAPPGSTVPLNLSSSGGTAAAILRGAPAARIVLDCSFEVSHVARTAPTITAALDGVAAQDAAAIAAAVAAAGTDSAAAAATKAVPATELPADGGSAVGIGVGMAAAAPAIYAASGRPYESMAAVVEGAAELAGTAAAPLGALISSPSWLGALPLEPSPREALVRWIADGTEEREEREGRGADATAAEAPVGAPAPISGAAEAGTAAANADAAVAATAVADVQSLADAELRHWGRMAHLQLLSSGRKIICQLGPLLGPGEELEQELQCRISRQVPPPALPLAVTAAATAASAAAAVAPHAVVPSLRRAASAVATGQLQRAVDIINVVISGEEAAAAAGRDGAANGAALPPLAVAALVYGELMESAGYEAAAAEPSVTTSAILDRTEEAANYGSAGESASNVADATAAAVAAGGSLERLARYQLSERAKKAPLDSLTVTAQFLRAVLPGGPRHPVVRILDKLAEATMSLATRQATQIRQQRAALEAQAAAVLEEQRGGGSPGSGTGTGGALVVGPGGAADVRGSLVPVPERLWATRNVANNLLRFGEPLQVGEAVNMLEESVSLARRHYGERHPCQLAVLLDYLDALAAEAAIQAKVAAAAQQAPADGLGGQPQPQPQSGAAAGAPSRQFRAAEELLEVVQALCERYQASRDPLSCVLLLEAALVVVSPLLRPTSHGASGGRSSSVNGRGSASLTAASELAGELMYSLKPPEARTVMTIRREGQLPSLMRRLARDFTEELAAYGKKRNRWVDAFNTGGPLPPLRP</sequence>
<feature type="compositionally biased region" description="Low complexity" evidence="2">
    <location>
        <begin position="1131"/>
        <end position="1140"/>
    </location>
</feature>
<proteinExistence type="predicted"/>
<feature type="region of interest" description="Disordered" evidence="2">
    <location>
        <begin position="686"/>
        <end position="707"/>
    </location>
</feature>
<dbReference type="EMBL" id="BNCO01000012">
    <property type="protein sequence ID" value="GIL52216.1"/>
    <property type="molecule type" value="Genomic_DNA"/>
</dbReference>
<dbReference type="AlphaFoldDB" id="A0A8J4B1K9"/>
<feature type="region of interest" description="Disordered" evidence="2">
    <location>
        <begin position="104"/>
        <end position="123"/>
    </location>
</feature>
<name>A0A8J4B1K9_9CHLO</name>
<evidence type="ECO:0000256" key="1">
    <source>
        <dbReference type="SAM" id="Coils"/>
    </source>
</evidence>
<evidence type="ECO:0000313" key="3">
    <source>
        <dbReference type="EMBL" id="GIL52216.1"/>
    </source>
</evidence>
<feature type="region of interest" description="Disordered" evidence="2">
    <location>
        <begin position="1119"/>
        <end position="1141"/>
    </location>
</feature>
<feature type="region of interest" description="Disordered" evidence="2">
    <location>
        <begin position="388"/>
        <end position="407"/>
    </location>
</feature>
<keyword evidence="4" id="KW-1185">Reference proteome</keyword>
<feature type="region of interest" description="Disordered" evidence="2">
    <location>
        <begin position="128"/>
        <end position="158"/>
    </location>
</feature>
<reference evidence="3" key="1">
    <citation type="journal article" date="2021" name="Proc. Natl. Acad. Sci. U.S.A.">
        <title>Three genomes in the algal genus Volvox reveal the fate of a haploid sex-determining region after a transition to homothallism.</title>
        <authorList>
            <person name="Yamamoto K."/>
            <person name="Hamaji T."/>
            <person name="Kawai-Toyooka H."/>
            <person name="Matsuzaki R."/>
            <person name="Takahashi F."/>
            <person name="Nishimura Y."/>
            <person name="Kawachi M."/>
            <person name="Noguchi H."/>
            <person name="Minakuchi Y."/>
            <person name="Umen J.G."/>
            <person name="Toyoda A."/>
            <person name="Nozaki H."/>
        </authorList>
    </citation>
    <scope>NUCLEOTIDE SEQUENCE</scope>
    <source>
        <strain evidence="3">NIES-3780</strain>
    </source>
</reference>
<feature type="compositionally biased region" description="Low complexity" evidence="2">
    <location>
        <begin position="697"/>
        <end position="707"/>
    </location>
</feature>
<protein>
    <submittedName>
        <fullName evidence="3">Uncharacterized protein</fullName>
    </submittedName>
</protein>
<accession>A0A8J4B1K9</accession>
<feature type="coiled-coil region" evidence="1">
    <location>
        <begin position="981"/>
        <end position="1008"/>
    </location>
</feature>